<dbReference type="Gene3D" id="3.40.50.1820">
    <property type="entry name" value="alpha/beta hydrolase"/>
    <property type="match status" value="1"/>
</dbReference>
<evidence type="ECO:0000259" key="2">
    <source>
        <dbReference type="Pfam" id="PF20434"/>
    </source>
</evidence>
<feature type="domain" description="BD-FAE-like" evidence="2">
    <location>
        <begin position="52"/>
        <end position="169"/>
    </location>
</feature>
<evidence type="ECO:0000313" key="3">
    <source>
        <dbReference type="EMBL" id="EGO18454.1"/>
    </source>
</evidence>
<sequence>MDLVAKNKETDIGKISLYTLSAFVPLLEERRTEIEKIEKKEFQYGERYRHYLDVYYPNQPSVTANAKTPILFFIYGGGFNTGSRILPQPYSMGYRSLGSFFAQRGFITIIPDYRLVPEVRFPAASEDVRDAITWVSKNAQTISTPSIEPDVEYMFVMGHSAGSVHLKIMTLYPDLRPTVPPLKGLIFSAGAWFFNPPGTDLEKGPLRFYFGASELMREREPRALFNLLSDEEVKALPEILLVEAEREPGWLKMTGACLKEDLERRLGKQVKKIVGEAHNHISPNWALGSGQGEEWGEEVARWLNARLGTEN</sequence>
<dbReference type="EMBL" id="GL945449">
    <property type="protein sequence ID" value="EGO18454.1"/>
    <property type="molecule type" value="Genomic_DNA"/>
</dbReference>
<protein>
    <recommendedName>
        <fullName evidence="2">BD-FAE-like domain-containing protein</fullName>
    </recommendedName>
</protein>
<dbReference type="Proteomes" id="UP000008064">
    <property type="component" value="Unassembled WGS sequence"/>
</dbReference>
<dbReference type="OrthoDB" id="433474at2759"/>
<accession>F8PEK3</accession>
<evidence type="ECO:0000256" key="1">
    <source>
        <dbReference type="ARBA" id="ARBA00022801"/>
    </source>
</evidence>
<dbReference type="InterPro" id="IPR050300">
    <property type="entry name" value="GDXG_lipolytic_enzyme"/>
</dbReference>
<proteinExistence type="predicted"/>
<dbReference type="Pfam" id="PF20434">
    <property type="entry name" value="BD-FAE"/>
    <property type="match status" value="1"/>
</dbReference>
<dbReference type="GO" id="GO:0016787">
    <property type="term" value="F:hydrolase activity"/>
    <property type="evidence" value="ECO:0007669"/>
    <property type="project" value="UniProtKB-KW"/>
</dbReference>
<keyword evidence="1" id="KW-0378">Hydrolase</keyword>
<dbReference type="HOGENOM" id="CLU_012494_8_1_1"/>
<gene>
    <name evidence="3" type="ORF">SERLADRAFT_481120</name>
</gene>
<dbReference type="GeneID" id="18821641"/>
<organism>
    <name type="scientific">Serpula lacrymans var. lacrymans (strain S7.9)</name>
    <name type="common">Dry rot fungus</name>
    <dbReference type="NCBI Taxonomy" id="578457"/>
    <lineage>
        <taxon>Eukaryota</taxon>
        <taxon>Fungi</taxon>
        <taxon>Dikarya</taxon>
        <taxon>Basidiomycota</taxon>
        <taxon>Agaricomycotina</taxon>
        <taxon>Agaricomycetes</taxon>
        <taxon>Agaricomycetidae</taxon>
        <taxon>Boletales</taxon>
        <taxon>Coniophorineae</taxon>
        <taxon>Serpulaceae</taxon>
        <taxon>Serpula</taxon>
    </lineage>
</organism>
<dbReference type="SUPFAM" id="SSF53474">
    <property type="entry name" value="alpha/beta-Hydrolases"/>
    <property type="match status" value="1"/>
</dbReference>
<dbReference type="RefSeq" id="XP_007324827.1">
    <property type="nucleotide sequence ID" value="XM_007324765.1"/>
</dbReference>
<dbReference type="AlphaFoldDB" id="F8PEK3"/>
<dbReference type="InterPro" id="IPR049492">
    <property type="entry name" value="BD-FAE-like_dom"/>
</dbReference>
<reference evidence="3" key="1">
    <citation type="submission" date="2011-04" db="EMBL/GenBank/DDBJ databases">
        <title>Evolution of plant cell wall degrading machinery underlies the functional diversity of forest fungi.</title>
        <authorList>
            <consortium name="US DOE Joint Genome Institute (JGI-PGF)"/>
            <person name="Eastwood D.C."/>
            <person name="Floudas D."/>
            <person name="Binder M."/>
            <person name="Majcherczyk A."/>
            <person name="Schneider P."/>
            <person name="Aerts A."/>
            <person name="Asiegbu F.O."/>
            <person name="Baker S.E."/>
            <person name="Barry K."/>
            <person name="Bendiksby M."/>
            <person name="Blumentritt M."/>
            <person name="Coutinho P.M."/>
            <person name="Cullen D."/>
            <person name="Cullen D."/>
            <person name="Gathman A."/>
            <person name="Goodell B."/>
            <person name="Henrissat B."/>
            <person name="Ihrmark K."/>
            <person name="Kauserud H."/>
            <person name="Kohler A."/>
            <person name="LaButti K."/>
            <person name="Lapidus A."/>
            <person name="Lavin J.L."/>
            <person name="Lee Y.-H."/>
            <person name="Lindquist E."/>
            <person name="Lilly W."/>
            <person name="Lucas S."/>
            <person name="Morin E."/>
            <person name="Murat C."/>
            <person name="Oguiza J.A."/>
            <person name="Park J."/>
            <person name="Pisabarro A.G."/>
            <person name="Riley R."/>
            <person name="Rosling A."/>
            <person name="Salamov A."/>
            <person name="Schmidt O."/>
            <person name="Schmutz J."/>
            <person name="Skrede I."/>
            <person name="Stenlid J."/>
            <person name="Wiebenga A."/>
            <person name="Xie X."/>
            <person name="Kues U."/>
            <person name="Hibbett D.S."/>
            <person name="Hoffmeister D."/>
            <person name="Hogberg N."/>
            <person name="Martin F."/>
            <person name="Grigoriev I.V."/>
            <person name="Watkinson S.C."/>
        </authorList>
    </citation>
    <scope>NUCLEOTIDE SEQUENCE</scope>
    <source>
        <strain evidence="3">S7.9</strain>
    </source>
</reference>
<dbReference type="KEGG" id="sla:SERLADRAFT_481120"/>
<name>F8PEK3_SERL9</name>
<dbReference type="InterPro" id="IPR029058">
    <property type="entry name" value="AB_hydrolase_fold"/>
</dbReference>
<dbReference type="PANTHER" id="PTHR48081">
    <property type="entry name" value="AB HYDROLASE SUPERFAMILY PROTEIN C4A8.06C"/>
    <property type="match status" value="1"/>
</dbReference>